<organism evidence="14">
    <name type="scientific">Polypterus senegalus</name>
    <name type="common">Senegal bichir</name>
    <dbReference type="NCBI Taxonomy" id="55291"/>
    <lineage>
        <taxon>Eukaryota</taxon>
        <taxon>Metazoa</taxon>
        <taxon>Chordata</taxon>
        <taxon>Craniata</taxon>
        <taxon>Vertebrata</taxon>
        <taxon>Euteleostomi</taxon>
        <taxon>Actinopterygii</taxon>
        <taxon>Polypteriformes</taxon>
        <taxon>Polypteridae</taxon>
        <taxon>Polypterus</taxon>
    </lineage>
</organism>
<evidence type="ECO:0000256" key="4">
    <source>
        <dbReference type="ARBA" id="ARBA00022525"/>
    </source>
</evidence>
<proteinExistence type="evidence at transcript level"/>
<dbReference type="Pfam" id="PF00019">
    <property type="entry name" value="TGF_beta"/>
    <property type="match status" value="1"/>
</dbReference>
<dbReference type="FunFam" id="2.10.90.10:FF:000026">
    <property type="entry name" value="Nodal homolog 3-A"/>
    <property type="match status" value="1"/>
</dbReference>
<keyword evidence="6 12" id="KW-0732">Signal</keyword>
<dbReference type="EMBL" id="JAATIS010000220">
    <property type="protein sequence ID" value="KAG2468940.1"/>
    <property type="molecule type" value="Genomic_DNA"/>
</dbReference>
<comment type="subcellular location">
    <subcellularLocation>
        <location evidence="1">Secreted</location>
    </subcellularLocation>
</comment>
<evidence type="ECO:0000256" key="12">
    <source>
        <dbReference type="SAM" id="SignalP"/>
    </source>
</evidence>
<feature type="domain" description="TGF-beta family profile" evidence="13">
    <location>
        <begin position="281"/>
        <end position="408"/>
    </location>
</feature>
<dbReference type="GO" id="GO:0009888">
    <property type="term" value="P:tissue development"/>
    <property type="evidence" value="ECO:0007669"/>
    <property type="project" value="UniProtKB-ARBA"/>
</dbReference>
<dbReference type="SMART" id="SM00204">
    <property type="entry name" value="TGFB"/>
    <property type="match status" value="1"/>
</dbReference>
<name>C4B8H4_POLSE</name>
<keyword evidence="16" id="KW-1185">Reference proteome</keyword>
<dbReference type="Gene3D" id="2.60.120.970">
    <property type="match status" value="1"/>
</dbReference>
<keyword evidence="5" id="KW-0165">Cleavage on pair of basic residues</keyword>
<evidence type="ECO:0000313" key="14">
    <source>
        <dbReference type="EMBL" id="BAH58785.1"/>
    </source>
</evidence>
<evidence type="ECO:0000256" key="10">
    <source>
        <dbReference type="RuleBase" id="RU000354"/>
    </source>
</evidence>
<dbReference type="SUPFAM" id="SSF57501">
    <property type="entry name" value="Cystine-knot cytokines"/>
    <property type="match status" value="1"/>
</dbReference>
<feature type="chain" id="PRO_5044177667" evidence="12">
    <location>
        <begin position="23"/>
        <end position="408"/>
    </location>
</feature>
<dbReference type="CDD" id="cd13759">
    <property type="entry name" value="TGF_beta_NODAL"/>
    <property type="match status" value="1"/>
</dbReference>
<dbReference type="PROSITE" id="PS00250">
    <property type="entry name" value="TGF_BETA_1"/>
    <property type="match status" value="1"/>
</dbReference>
<evidence type="ECO:0000256" key="3">
    <source>
        <dbReference type="ARBA" id="ARBA00022473"/>
    </source>
</evidence>
<evidence type="ECO:0000256" key="6">
    <source>
        <dbReference type="ARBA" id="ARBA00022729"/>
    </source>
</evidence>
<comment type="similarity">
    <text evidence="2 10">Belongs to the TGF-beta family.</text>
</comment>
<evidence type="ECO:0000256" key="5">
    <source>
        <dbReference type="ARBA" id="ARBA00022685"/>
    </source>
</evidence>
<dbReference type="Proteomes" id="UP000886611">
    <property type="component" value="Unassembled WGS sequence"/>
</dbReference>
<keyword evidence="8" id="KW-1015">Disulfide bond</keyword>
<evidence type="ECO:0000256" key="1">
    <source>
        <dbReference type="ARBA" id="ARBA00004613"/>
    </source>
</evidence>
<sequence length="408" mass="46411">MLSNRPNVRWILLGALISMCGAEPLQLPGGHATGLKSVLGYKSAHHLPRYPLYMMQLYRTFRLGEDNRPRIAEESAAVREADSVLSLRAKSCYQIGDKWSFTFDMSSISPNEIVQMSELRIRIPQFSNSKNATMEIFHSQELSCSDSGCKDRLFLGSFSASPSPMDSSWKVFNITSLLKYWLLQSASNPDKFQVPPHKDSYAEESQPDDGSARLQLLQNGKHKVYHNTEDRVMMVVFSKQSKSMNSRGAPTLIQTVEHSKFVILDKAASEELSGRRHKRNRKQRERVKAAGAVADTPQSEDTVAKPLCRKVDMWVDFEQIGWNDWIVYPKRYNAFRCEGECPSPVDESFKPTNHAYMQSLLKLYQPNRVPCPSCVPTKLSPLSMLYYENGEVTLRHHEDMIVEECGCQ</sequence>
<dbReference type="AlphaFoldDB" id="C4B8H4"/>
<dbReference type="InterPro" id="IPR001839">
    <property type="entry name" value="TGF-b_C"/>
</dbReference>
<dbReference type="GO" id="GO:0005615">
    <property type="term" value="C:extracellular space"/>
    <property type="evidence" value="ECO:0007669"/>
    <property type="project" value="TreeGrafter"/>
</dbReference>
<feature type="region of interest" description="Disordered" evidence="11">
    <location>
        <begin position="272"/>
        <end position="298"/>
    </location>
</feature>
<protein>
    <submittedName>
        <fullName evidence="15">NOD2A protein</fullName>
    </submittedName>
    <submittedName>
        <fullName evidence="14">Squint</fullName>
    </submittedName>
</protein>
<keyword evidence="3" id="KW-0217">Developmental protein</keyword>
<dbReference type="InterPro" id="IPR017948">
    <property type="entry name" value="TGFb_CS"/>
</dbReference>
<evidence type="ECO:0000256" key="11">
    <source>
        <dbReference type="SAM" id="MobiDB-lite"/>
    </source>
</evidence>
<dbReference type="OrthoDB" id="5949851at2759"/>
<dbReference type="GO" id="GO:0007369">
    <property type="term" value="P:gastrulation"/>
    <property type="evidence" value="ECO:0007669"/>
    <property type="project" value="UniProtKB-ARBA"/>
</dbReference>
<accession>C4B8H4</accession>
<dbReference type="EMBL" id="AB500934">
    <property type="protein sequence ID" value="BAH58785.1"/>
    <property type="molecule type" value="mRNA"/>
</dbReference>
<evidence type="ECO:0000259" key="13">
    <source>
        <dbReference type="PROSITE" id="PS51362"/>
    </source>
</evidence>
<dbReference type="GO" id="GO:0005125">
    <property type="term" value="F:cytokine activity"/>
    <property type="evidence" value="ECO:0007669"/>
    <property type="project" value="TreeGrafter"/>
</dbReference>
<dbReference type="InterPro" id="IPR029034">
    <property type="entry name" value="Cystine-knot_cytokine"/>
</dbReference>
<evidence type="ECO:0000256" key="8">
    <source>
        <dbReference type="ARBA" id="ARBA00023157"/>
    </source>
</evidence>
<gene>
    <name evidence="14" type="primary">sqt</name>
    <name evidence="15" type="synonym">Nodal2a</name>
    <name evidence="15" type="ORF">GTO96_0004135</name>
</gene>
<evidence type="ECO:0000256" key="7">
    <source>
        <dbReference type="ARBA" id="ARBA00023030"/>
    </source>
</evidence>
<evidence type="ECO:0000256" key="2">
    <source>
        <dbReference type="ARBA" id="ARBA00006656"/>
    </source>
</evidence>
<dbReference type="InterPro" id="IPR001111">
    <property type="entry name" value="TGF-b_propeptide"/>
</dbReference>
<feature type="signal peptide" evidence="12">
    <location>
        <begin position="1"/>
        <end position="22"/>
    </location>
</feature>
<keyword evidence="7 10" id="KW-0339">Growth factor</keyword>
<evidence type="ECO:0000313" key="15">
    <source>
        <dbReference type="EMBL" id="KAG2468940.1"/>
    </source>
</evidence>
<dbReference type="Gene3D" id="2.10.90.10">
    <property type="entry name" value="Cystine-knot cytokines"/>
    <property type="match status" value="1"/>
</dbReference>
<feature type="compositionally biased region" description="Basic residues" evidence="11">
    <location>
        <begin position="275"/>
        <end position="285"/>
    </location>
</feature>
<dbReference type="PANTHER" id="PTHR11848">
    <property type="entry name" value="TGF-BETA FAMILY"/>
    <property type="match status" value="1"/>
</dbReference>
<dbReference type="GO" id="GO:0008083">
    <property type="term" value="F:growth factor activity"/>
    <property type="evidence" value="ECO:0007669"/>
    <property type="project" value="UniProtKB-KW"/>
</dbReference>
<reference evidence="15 16" key="2">
    <citation type="journal article" date="2021" name="Cell">
        <title>Tracing the genetic footprints of vertebrate landing in non-teleost ray-finned fishes.</title>
        <authorList>
            <person name="Bi X."/>
            <person name="Wang K."/>
            <person name="Yang L."/>
            <person name="Pan H."/>
            <person name="Jiang H."/>
            <person name="Wei Q."/>
            <person name="Fang M."/>
            <person name="Yu H."/>
            <person name="Zhu C."/>
            <person name="Cai Y."/>
            <person name="He Y."/>
            <person name="Gan X."/>
            <person name="Zeng H."/>
            <person name="Yu D."/>
            <person name="Zhu Y."/>
            <person name="Jiang H."/>
            <person name="Qiu Q."/>
            <person name="Yang H."/>
            <person name="Zhang Y.E."/>
            <person name="Wang W."/>
            <person name="Zhu M."/>
            <person name="He S."/>
            <person name="Zhang G."/>
        </authorList>
    </citation>
    <scope>NUCLEOTIDE SEQUENCE [LARGE SCALE GENOMIC DNA]</scope>
    <source>
        <strain evidence="15">Bchr_013</strain>
    </source>
</reference>
<dbReference type="PROSITE" id="PS51362">
    <property type="entry name" value="TGF_BETA_2"/>
    <property type="match status" value="1"/>
</dbReference>
<dbReference type="Pfam" id="PF00688">
    <property type="entry name" value="TGFb_propeptide"/>
    <property type="match status" value="1"/>
</dbReference>
<keyword evidence="9" id="KW-0325">Glycoprotein</keyword>
<feature type="region of interest" description="Disordered" evidence="11">
    <location>
        <begin position="191"/>
        <end position="210"/>
    </location>
</feature>
<dbReference type="PANTHER" id="PTHR11848:SF159">
    <property type="entry name" value="NODAL HOMOLOG"/>
    <property type="match status" value="1"/>
</dbReference>
<keyword evidence="4" id="KW-0964">Secreted</keyword>
<reference evidence="14" key="1">
    <citation type="journal article" date="2009" name="Dev. Biol.">
        <title>Germ layer patterning in bichir and lamprey; an insight into its evolution in vertebrates.</title>
        <authorList>
            <person name="Takeuchi M."/>
            <person name="Takahashi M."/>
            <person name="Okabe M."/>
            <person name="Aizawa S."/>
        </authorList>
    </citation>
    <scope>NUCLEOTIDE SEQUENCE</scope>
</reference>
<dbReference type="InterPro" id="IPR015615">
    <property type="entry name" value="TGF-beta-rel"/>
</dbReference>
<evidence type="ECO:0000256" key="9">
    <source>
        <dbReference type="ARBA" id="ARBA00023180"/>
    </source>
</evidence>
<evidence type="ECO:0000313" key="16">
    <source>
        <dbReference type="Proteomes" id="UP000886611"/>
    </source>
</evidence>